<dbReference type="SUPFAM" id="SSF47113">
    <property type="entry name" value="Histone-fold"/>
    <property type="match status" value="1"/>
</dbReference>
<dbReference type="Gene3D" id="1.10.20.10">
    <property type="entry name" value="Histone, subunit A"/>
    <property type="match status" value="1"/>
</dbReference>
<evidence type="ECO:0000256" key="8">
    <source>
        <dbReference type="ARBA" id="ARBA00059992"/>
    </source>
</evidence>
<dbReference type="InterPro" id="IPR050568">
    <property type="entry name" value="Transcr_DNA_Rep_Reg"/>
</dbReference>
<evidence type="ECO:0000256" key="6">
    <source>
        <dbReference type="ARBA" id="ARBA00025911"/>
    </source>
</evidence>
<dbReference type="FunFam" id="1.10.20.10:FF:000062">
    <property type="entry name" value="Nuclear transcription factor Y subunit C"/>
    <property type="match status" value="1"/>
</dbReference>
<dbReference type="GO" id="GO:0046982">
    <property type="term" value="F:protein heterodimerization activity"/>
    <property type="evidence" value="ECO:0007669"/>
    <property type="project" value="InterPro"/>
</dbReference>
<dbReference type="GO" id="GO:0006357">
    <property type="term" value="P:regulation of transcription by RNA polymerase II"/>
    <property type="evidence" value="ECO:0000318"/>
    <property type="project" value="GO_Central"/>
</dbReference>
<dbReference type="CDD" id="cd22908">
    <property type="entry name" value="HFD_NFYC-like"/>
    <property type="match status" value="1"/>
</dbReference>
<dbReference type="GO" id="GO:0000981">
    <property type="term" value="F:DNA-binding transcription factor activity, RNA polymerase II-specific"/>
    <property type="evidence" value="ECO:0000318"/>
    <property type="project" value="GO_Central"/>
</dbReference>
<dbReference type="InterPro" id="IPR003958">
    <property type="entry name" value="CBFA_NFYB_domain"/>
</dbReference>
<dbReference type="GO" id="GO:0005634">
    <property type="term" value="C:nucleus"/>
    <property type="evidence" value="ECO:0000318"/>
    <property type="project" value="GO_Central"/>
</dbReference>
<keyword evidence="4" id="KW-0804">Transcription</keyword>
<evidence type="ECO:0000313" key="12">
    <source>
        <dbReference type="Proteomes" id="UP000222542"/>
    </source>
</evidence>
<comment type="similarity">
    <text evidence="7">Belongs to the NFYC/HAP5 subunit family.</text>
</comment>
<keyword evidence="9" id="KW-0812">Transmembrane</keyword>
<keyword evidence="5" id="KW-0539">Nucleus</keyword>
<dbReference type="EMBL" id="AYRZ02000116">
    <property type="protein sequence ID" value="PHT61802.1"/>
    <property type="molecule type" value="Genomic_DNA"/>
</dbReference>
<keyword evidence="2" id="KW-0805">Transcription regulation</keyword>
<evidence type="ECO:0000256" key="1">
    <source>
        <dbReference type="ARBA" id="ARBA00004123"/>
    </source>
</evidence>
<evidence type="ECO:0000313" key="11">
    <source>
        <dbReference type="EMBL" id="PHT61802.1"/>
    </source>
</evidence>
<accession>A0A2G2XWF1</accession>
<dbReference type="AlphaFoldDB" id="A0A2G2XWF1"/>
<keyword evidence="9" id="KW-1133">Transmembrane helix</keyword>
<evidence type="ECO:0000256" key="2">
    <source>
        <dbReference type="ARBA" id="ARBA00023015"/>
    </source>
</evidence>
<organism evidence="11 12">
    <name type="scientific">Capsicum annuum</name>
    <name type="common">Capsicum pepper</name>
    <dbReference type="NCBI Taxonomy" id="4072"/>
    <lineage>
        <taxon>Eukaryota</taxon>
        <taxon>Viridiplantae</taxon>
        <taxon>Streptophyta</taxon>
        <taxon>Embryophyta</taxon>
        <taxon>Tracheophyta</taxon>
        <taxon>Spermatophyta</taxon>
        <taxon>Magnoliopsida</taxon>
        <taxon>eudicotyledons</taxon>
        <taxon>Gunneridae</taxon>
        <taxon>Pentapetalae</taxon>
        <taxon>asterids</taxon>
        <taxon>lamiids</taxon>
        <taxon>Solanales</taxon>
        <taxon>Solanaceae</taxon>
        <taxon>Solanoideae</taxon>
        <taxon>Capsiceae</taxon>
        <taxon>Capsicum</taxon>
    </lineage>
</organism>
<feature type="transmembrane region" description="Helical" evidence="9">
    <location>
        <begin position="261"/>
        <end position="283"/>
    </location>
</feature>
<evidence type="ECO:0000256" key="9">
    <source>
        <dbReference type="SAM" id="Phobius"/>
    </source>
</evidence>
<keyword evidence="9" id="KW-0472">Membrane</keyword>
<dbReference type="PANTHER" id="PTHR10252:SF134">
    <property type="entry name" value="NUCLEAR TRANSCRIPTION FACTOR Y SUBUNIT C-4"/>
    <property type="match status" value="1"/>
</dbReference>
<dbReference type="InterPro" id="IPR009072">
    <property type="entry name" value="Histone-fold"/>
</dbReference>
<comment type="subunit">
    <text evidence="6">Heterotrimeric transcription factor composed of three components, NF-YA, NF-YB and NF-YC. NF-YB and NF-YC must interact and dimerize for NF-YA association and DNA binding.</text>
</comment>
<reference evidence="11 12" key="2">
    <citation type="journal article" date="2017" name="Genome Biol.">
        <title>New reference genome sequences of hot pepper reveal the massive evolution of plant disease-resistance genes by retroduplication.</title>
        <authorList>
            <person name="Kim S."/>
            <person name="Park J."/>
            <person name="Yeom S.I."/>
            <person name="Kim Y.M."/>
            <person name="Seo E."/>
            <person name="Kim K.T."/>
            <person name="Kim M.S."/>
            <person name="Lee J.M."/>
            <person name="Cheong K."/>
            <person name="Shin H.S."/>
            <person name="Kim S.B."/>
            <person name="Han K."/>
            <person name="Lee J."/>
            <person name="Park M."/>
            <person name="Lee H.A."/>
            <person name="Lee H.Y."/>
            <person name="Lee Y."/>
            <person name="Oh S."/>
            <person name="Lee J.H."/>
            <person name="Choi E."/>
            <person name="Choi E."/>
            <person name="Lee S.E."/>
            <person name="Jeon J."/>
            <person name="Kim H."/>
            <person name="Choi G."/>
            <person name="Song H."/>
            <person name="Lee J."/>
            <person name="Lee S.C."/>
            <person name="Kwon J.K."/>
            <person name="Lee H.Y."/>
            <person name="Koo N."/>
            <person name="Hong Y."/>
            <person name="Kim R.W."/>
            <person name="Kang W.H."/>
            <person name="Huh J.H."/>
            <person name="Kang B.C."/>
            <person name="Yang T.J."/>
            <person name="Lee Y.H."/>
            <person name="Bennetzen J.L."/>
            <person name="Choi D."/>
        </authorList>
    </citation>
    <scope>NUCLEOTIDE SEQUENCE [LARGE SCALE GENOMIC DNA]</scope>
    <source>
        <strain evidence="12">cv. CM334</strain>
    </source>
</reference>
<evidence type="ECO:0000256" key="7">
    <source>
        <dbReference type="ARBA" id="ARBA00038129"/>
    </source>
</evidence>
<evidence type="ECO:0000256" key="4">
    <source>
        <dbReference type="ARBA" id="ARBA00023163"/>
    </source>
</evidence>
<comment type="function">
    <text evidence="8">Stimulates the transcription of various genes by recognizing and binding to a CCAAT motif in promoters.</text>
</comment>
<dbReference type="PANTHER" id="PTHR10252">
    <property type="entry name" value="HISTONE-LIKE TRANSCRIPTION FACTOR CCAAT-RELATED"/>
    <property type="match status" value="1"/>
</dbReference>
<proteinExistence type="inferred from homology"/>
<dbReference type="STRING" id="4072.A0A2G2XWF1"/>
<dbReference type="GO" id="GO:0003677">
    <property type="term" value="F:DNA binding"/>
    <property type="evidence" value="ECO:0007669"/>
    <property type="project" value="UniProtKB-KW"/>
</dbReference>
<dbReference type="Proteomes" id="UP000222542">
    <property type="component" value="Unassembled WGS sequence"/>
</dbReference>
<keyword evidence="3" id="KW-0238">DNA-binding</keyword>
<sequence>MNAAAVAAAAVGGYPYNHQLAQKQQLEMFWHFKRHEIEHSTNLRNHQLPLARIRKIAKDTPNVKKISAEVPILFSKACELFIQEFTLRSWFHADENNRYSIQGNDVAAAIRRTDHFDFLAHVPTDEIMGEATAAATVTGVVGSTSSGVPDYNPPMGQPGPSEVTMGRASVPLPQPPPSQECQWVWQPVEDNPDNPSGDGGYVIACQLEVGFDMQMIYASTDDTIELNWTHCAVLSLFGKLSEFSIVDGDASFISALSQDRMVMIIRSGLLMMVLMACRAIVLISRKPFKVYDMVEALGDYTEMKGVTVAPLVKVPSYFLRGREAPNAPTGCWELDLAVLPMELLEVIIDA</sequence>
<gene>
    <name evidence="11" type="ORF">T459_34343</name>
</gene>
<protein>
    <submittedName>
        <fullName evidence="11">Nuclear transcription factor Y subunit C-1</fullName>
    </submittedName>
</protein>
<dbReference type="SMR" id="A0A2G2XWF1"/>
<dbReference type="Pfam" id="PF00808">
    <property type="entry name" value="CBFD_NFYB_HMF"/>
    <property type="match status" value="1"/>
</dbReference>
<comment type="subcellular location">
    <subcellularLocation>
        <location evidence="1">Nucleus</location>
    </subcellularLocation>
</comment>
<evidence type="ECO:0000256" key="3">
    <source>
        <dbReference type="ARBA" id="ARBA00023125"/>
    </source>
</evidence>
<feature type="domain" description="Transcription factor CBF/NF-Y/archaeal histone" evidence="10">
    <location>
        <begin position="47"/>
        <end position="110"/>
    </location>
</feature>
<name>A0A2G2XWF1_CAPAN</name>
<evidence type="ECO:0000256" key="5">
    <source>
        <dbReference type="ARBA" id="ARBA00023242"/>
    </source>
</evidence>
<keyword evidence="12" id="KW-1185">Reference proteome</keyword>
<reference evidence="11 12" key="1">
    <citation type="journal article" date="2014" name="Nat. Genet.">
        <title>Genome sequence of the hot pepper provides insights into the evolution of pungency in Capsicum species.</title>
        <authorList>
            <person name="Kim S."/>
            <person name="Park M."/>
            <person name="Yeom S.I."/>
            <person name="Kim Y.M."/>
            <person name="Lee J.M."/>
            <person name="Lee H.A."/>
            <person name="Seo E."/>
            <person name="Choi J."/>
            <person name="Cheong K."/>
            <person name="Kim K.T."/>
            <person name="Jung K."/>
            <person name="Lee G.W."/>
            <person name="Oh S.K."/>
            <person name="Bae C."/>
            <person name="Kim S.B."/>
            <person name="Lee H.Y."/>
            <person name="Kim S.Y."/>
            <person name="Kim M.S."/>
            <person name="Kang B.C."/>
            <person name="Jo Y.D."/>
            <person name="Yang H.B."/>
            <person name="Jeong H.J."/>
            <person name="Kang W.H."/>
            <person name="Kwon J.K."/>
            <person name="Shin C."/>
            <person name="Lim J.Y."/>
            <person name="Park J.H."/>
            <person name="Huh J.H."/>
            <person name="Kim J.S."/>
            <person name="Kim B.D."/>
            <person name="Cohen O."/>
            <person name="Paran I."/>
            <person name="Suh M.C."/>
            <person name="Lee S.B."/>
            <person name="Kim Y.K."/>
            <person name="Shin Y."/>
            <person name="Noh S.J."/>
            <person name="Park J."/>
            <person name="Seo Y.S."/>
            <person name="Kwon S.Y."/>
            <person name="Kim H.A."/>
            <person name="Park J.M."/>
            <person name="Kim H.J."/>
            <person name="Choi S.B."/>
            <person name="Bosland P.W."/>
            <person name="Reeves G."/>
            <person name="Jo S.H."/>
            <person name="Lee B.W."/>
            <person name="Cho H.T."/>
            <person name="Choi H.S."/>
            <person name="Lee M.S."/>
            <person name="Yu Y."/>
            <person name="Do Choi Y."/>
            <person name="Park B.S."/>
            <person name="van Deynze A."/>
            <person name="Ashrafi H."/>
            <person name="Hill T."/>
            <person name="Kim W.T."/>
            <person name="Pai H.S."/>
            <person name="Ahn H.K."/>
            <person name="Yeam I."/>
            <person name="Giovannoni J.J."/>
            <person name="Rose J.K."/>
            <person name="Sorensen I."/>
            <person name="Lee S.J."/>
            <person name="Kim R.W."/>
            <person name="Choi I.Y."/>
            <person name="Choi B.S."/>
            <person name="Lim J.S."/>
            <person name="Lee Y.H."/>
            <person name="Choi D."/>
        </authorList>
    </citation>
    <scope>NUCLEOTIDE SEQUENCE [LARGE SCALE GENOMIC DNA]</scope>
    <source>
        <strain evidence="12">cv. CM334</strain>
    </source>
</reference>
<dbReference type="Gramene" id="PHT61802">
    <property type="protein sequence ID" value="PHT61802"/>
    <property type="gene ID" value="T459_34343"/>
</dbReference>
<evidence type="ECO:0000259" key="10">
    <source>
        <dbReference type="Pfam" id="PF00808"/>
    </source>
</evidence>
<comment type="caution">
    <text evidence="11">The sequence shown here is derived from an EMBL/GenBank/DDBJ whole genome shotgun (WGS) entry which is preliminary data.</text>
</comment>